<evidence type="ECO:0008006" key="3">
    <source>
        <dbReference type="Google" id="ProtNLM"/>
    </source>
</evidence>
<evidence type="ECO:0000313" key="1">
    <source>
        <dbReference type="EMBL" id="RPA94826.1"/>
    </source>
</evidence>
<evidence type="ECO:0000313" key="2">
    <source>
        <dbReference type="Proteomes" id="UP000276215"/>
    </source>
</evidence>
<accession>A0A3N4J9B6</accession>
<dbReference type="EMBL" id="ML120433">
    <property type="protein sequence ID" value="RPA94826.1"/>
    <property type="molecule type" value="Genomic_DNA"/>
</dbReference>
<gene>
    <name evidence="1" type="ORF">L873DRAFT_1700135</name>
</gene>
<protein>
    <recommendedName>
        <fullName evidence="3">Tc1-like transposase DDE domain-containing protein</fullName>
    </recommendedName>
</protein>
<organism evidence="1 2">
    <name type="scientific">Choiromyces venosus 120613-1</name>
    <dbReference type="NCBI Taxonomy" id="1336337"/>
    <lineage>
        <taxon>Eukaryota</taxon>
        <taxon>Fungi</taxon>
        <taxon>Dikarya</taxon>
        <taxon>Ascomycota</taxon>
        <taxon>Pezizomycotina</taxon>
        <taxon>Pezizomycetes</taxon>
        <taxon>Pezizales</taxon>
        <taxon>Tuberaceae</taxon>
        <taxon>Choiromyces</taxon>
    </lineage>
</organism>
<dbReference type="AlphaFoldDB" id="A0A3N4J9B6"/>
<dbReference type="Proteomes" id="UP000276215">
    <property type="component" value="Unassembled WGS sequence"/>
</dbReference>
<sequence>EILKCSGDTWWTREDMLQQLINKVIPTLESSFPGCQVLFAFDNAKSHPKYAVDTL</sequence>
<name>A0A3N4J9B6_9PEZI</name>
<proteinExistence type="predicted"/>
<keyword evidence="2" id="KW-1185">Reference proteome</keyword>
<dbReference type="OrthoDB" id="3218065at2759"/>
<feature type="non-terminal residue" evidence="1">
    <location>
        <position position="1"/>
    </location>
</feature>
<reference evidence="1 2" key="1">
    <citation type="journal article" date="2018" name="Nat. Ecol. Evol.">
        <title>Pezizomycetes genomes reveal the molecular basis of ectomycorrhizal truffle lifestyle.</title>
        <authorList>
            <person name="Murat C."/>
            <person name="Payen T."/>
            <person name="Noel B."/>
            <person name="Kuo A."/>
            <person name="Morin E."/>
            <person name="Chen J."/>
            <person name="Kohler A."/>
            <person name="Krizsan K."/>
            <person name="Balestrini R."/>
            <person name="Da Silva C."/>
            <person name="Montanini B."/>
            <person name="Hainaut M."/>
            <person name="Levati E."/>
            <person name="Barry K.W."/>
            <person name="Belfiori B."/>
            <person name="Cichocki N."/>
            <person name="Clum A."/>
            <person name="Dockter R.B."/>
            <person name="Fauchery L."/>
            <person name="Guy J."/>
            <person name="Iotti M."/>
            <person name="Le Tacon F."/>
            <person name="Lindquist E.A."/>
            <person name="Lipzen A."/>
            <person name="Malagnac F."/>
            <person name="Mello A."/>
            <person name="Molinier V."/>
            <person name="Miyauchi S."/>
            <person name="Poulain J."/>
            <person name="Riccioni C."/>
            <person name="Rubini A."/>
            <person name="Sitrit Y."/>
            <person name="Splivallo R."/>
            <person name="Traeger S."/>
            <person name="Wang M."/>
            <person name="Zifcakova L."/>
            <person name="Wipf D."/>
            <person name="Zambonelli A."/>
            <person name="Paolocci F."/>
            <person name="Nowrousian M."/>
            <person name="Ottonello S."/>
            <person name="Baldrian P."/>
            <person name="Spatafora J.W."/>
            <person name="Henrissat B."/>
            <person name="Nagy L.G."/>
            <person name="Aury J.M."/>
            <person name="Wincker P."/>
            <person name="Grigoriev I.V."/>
            <person name="Bonfante P."/>
            <person name="Martin F.M."/>
        </authorList>
    </citation>
    <scope>NUCLEOTIDE SEQUENCE [LARGE SCALE GENOMIC DNA]</scope>
    <source>
        <strain evidence="1 2">120613-1</strain>
    </source>
</reference>